<feature type="signal peptide" evidence="1">
    <location>
        <begin position="1"/>
        <end position="19"/>
    </location>
</feature>
<organism evidence="2 3">
    <name type="scientific">Flavihumibacter fluminis</name>
    <dbReference type="NCBI Taxonomy" id="2909236"/>
    <lineage>
        <taxon>Bacteria</taxon>
        <taxon>Pseudomonadati</taxon>
        <taxon>Bacteroidota</taxon>
        <taxon>Chitinophagia</taxon>
        <taxon>Chitinophagales</taxon>
        <taxon>Chitinophagaceae</taxon>
        <taxon>Flavihumibacter</taxon>
    </lineage>
</organism>
<reference evidence="2 3" key="1">
    <citation type="submission" date="2022-01" db="EMBL/GenBank/DDBJ databases">
        <title>Flavihumibacter sp. nov., isolated from sediment of a river.</title>
        <authorList>
            <person name="Liu H."/>
        </authorList>
    </citation>
    <scope>NUCLEOTIDE SEQUENCE [LARGE SCALE GENOMIC DNA]</scope>
    <source>
        <strain evidence="2 3">RY-1</strain>
    </source>
</reference>
<dbReference type="EMBL" id="JAKEVY010000001">
    <property type="protein sequence ID" value="MCF1713672.1"/>
    <property type="molecule type" value="Genomic_DNA"/>
</dbReference>
<evidence type="ECO:0000313" key="2">
    <source>
        <dbReference type="EMBL" id="MCF1713672.1"/>
    </source>
</evidence>
<comment type="caution">
    <text evidence="2">The sequence shown here is derived from an EMBL/GenBank/DDBJ whole genome shotgun (WGS) entry which is preliminary data.</text>
</comment>
<protein>
    <submittedName>
        <fullName evidence="2">Uncharacterized protein</fullName>
    </submittedName>
</protein>
<feature type="chain" id="PRO_5046938753" evidence="1">
    <location>
        <begin position="20"/>
        <end position="298"/>
    </location>
</feature>
<evidence type="ECO:0000256" key="1">
    <source>
        <dbReference type="SAM" id="SignalP"/>
    </source>
</evidence>
<sequence length="298" mass="34426">MKYCLLLLLTVLLQIQAQAQDYSRLGKMEKEHFTVYFSNGYQARATEISNLVDTAFTYYANQLSFQPKVDLLVLAEADWSTYSRFRLVYGMPHYDDQRTLIVAAQDNPFWKSFIPPLSDLPGQWKLALKNTYGVPNGSISAIAFFDILALHELAHAFHMQANINLQRKWMGELFCNIMTHSFVAEKKPQLLPALTVFPNFVVAGGYQQYKFTGLEELEKNYDLIGQEYPQNYGWYQCNWHKAAGYFYDHHGPAFGQQIWKAFKSQPSMLSDADWKTFLITQQLAPLVKLLENWPDFGP</sequence>
<accession>A0ABS9BDM0</accession>
<keyword evidence="3" id="KW-1185">Reference proteome</keyword>
<dbReference type="Proteomes" id="UP001200145">
    <property type="component" value="Unassembled WGS sequence"/>
</dbReference>
<keyword evidence="1" id="KW-0732">Signal</keyword>
<name>A0ABS9BDM0_9BACT</name>
<evidence type="ECO:0000313" key="3">
    <source>
        <dbReference type="Proteomes" id="UP001200145"/>
    </source>
</evidence>
<proteinExistence type="predicted"/>
<dbReference type="RefSeq" id="WP_234864200.1">
    <property type="nucleotide sequence ID" value="NZ_JAKEVY010000001.1"/>
</dbReference>
<gene>
    <name evidence="2" type="ORF">L0U88_03390</name>
</gene>